<dbReference type="EMBL" id="CP042806">
    <property type="protein sequence ID" value="QEE28099.1"/>
    <property type="molecule type" value="Genomic_DNA"/>
</dbReference>
<dbReference type="RefSeq" id="WP_147647291.1">
    <property type="nucleotide sequence ID" value="NZ_CP042806.1"/>
</dbReference>
<keyword evidence="1" id="KW-0812">Transmembrane</keyword>
<reference evidence="2 3" key="1">
    <citation type="submission" date="2019-08" db="EMBL/GenBank/DDBJ databases">
        <title>Complete genome sequence of Terriglobus albidus strain ORNL.</title>
        <authorList>
            <person name="Podar M."/>
        </authorList>
    </citation>
    <scope>NUCLEOTIDE SEQUENCE [LARGE SCALE GENOMIC DNA]</scope>
    <source>
        <strain evidence="2 3">ORNL</strain>
    </source>
</reference>
<dbReference type="AlphaFoldDB" id="A0A5B9E8I3"/>
<name>A0A5B9E8I3_9BACT</name>
<accession>A0A5B9E8I3</accession>
<dbReference type="OrthoDB" id="121416at2"/>
<evidence type="ECO:0000313" key="3">
    <source>
        <dbReference type="Proteomes" id="UP000321820"/>
    </source>
</evidence>
<evidence type="ECO:0000256" key="1">
    <source>
        <dbReference type="SAM" id="Phobius"/>
    </source>
</evidence>
<organism evidence="2 3">
    <name type="scientific">Terriglobus albidus</name>
    <dbReference type="NCBI Taxonomy" id="1592106"/>
    <lineage>
        <taxon>Bacteria</taxon>
        <taxon>Pseudomonadati</taxon>
        <taxon>Acidobacteriota</taxon>
        <taxon>Terriglobia</taxon>
        <taxon>Terriglobales</taxon>
        <taxon>Acidobacteriaceae</taxon>
        <taxon>Terriglobus</taxon>
    </lineage>
</organism>
<sequence length="90" mass="10038">MSMQLMLIIWAALTACFLALLAYRGTLTRYEEDQLFLSDSNTVEKTEQMEIVRKVNRLQPMLRVLGGAAGLATAGIIGVYVYSAWQALTH</sequence>
<dbReference type="Proteomes" id="UP000321820">
    <property type="component" value="Chromosome"/>
</dbReference>
<evidence type="ECO:0000313" key="2">
    <source>
        <dbReference type="EMBL" id="QEE28099.1"/>
    </source>
</evidence>
<protein>
    <submittedName>
        <fullName evidence="2">Uncharacterized protein</fullName>
    </submittedName>
</protein>
<keyword evidence="1" id="KW-0472">Membrane</keyword>
<feature type="transmembrane region" description="Helical" evidence="1">
    <location>
        <begin position="64"/>
        <end position="85"/>
    </location>
</feature>
<keyword evidence="1" id="KW-1133">Transmembrane helix</keyword>
<gene>
    <name evidence="2" type="ORF">FTW19_08905</name>
</gene>
<keyword evidence="3" id="KW-1185">Reference proteome</keyword>
<proteinExistence type="predicted"/>
<dbReference type="KEGG" id="talb:FTW19_08905"/>